<dbReference type="Gene3D" id="3.40.50.2300">
    <property type="match status" value="1"/>
</dbReference>
<dbReference type="InterPro" id="IPR001789">
    <property type="entry name" value="Sig_transdc_resp-reg_receiver"/>
</dbReference>
<evidence type="ECO:0000313" key="4">
    <source>
        <dbReference type="EMBL" id="ACC98154.1"/>
    </source>
</evidence>
<evidence type="ECO:0000259" key="3">
    <source>
        <dbReference type="PROSITE" id="PS50110"/>
    </source>
</evidence>
<evidence type="ECO:0000256" key="1">
    <source>
        <dbReference type="ARBA" id="ARBA00022553"/>
    </source>
</evidence>
<sequence>MGKVLVIEDSKVIAPALMGALKLKGVECIWAKDGVQGIEMAKREKPVLILLDLMLPRVSGFEVCRTLKTDDSTWRIPIIIMSTLVDAENKDKAREAGADHFIEKPYSMAQTVEEILKYLPKVK</sequence>
<dbReference type="Proteomes" id="UP000001029">
    <property type="component" value="Chromosome"/>
</dbReference>
<name>B2KC27_ELUMP</name>
<dbReference type="SMART" id="SM00448">
    <property type="entry name" value="REC"/>
    <property type="match status" value="1"/>
</dbReference>
<accession>B2KC27</accession>
<protein>
    <submittedName>
        <fullName evidence="4">Response regulator receiver protein</fullName>
    </submittedName>
</protein>
<dbReference type="PROSITE" id="PS50110">
    <property type="entry name" value="RESPONSE_REGULATORY"/>
    <property type="match status" value="1"/>
</dbReference>
<dbReference type="SUPFAM" id="SSF52172">
    <property type="entry name" value="CheY-like"/>
    <property type="match status" value="1"/>
</dbReference>
<keyword evidence="5" id="KW-1185">Reference proteome</keyword>
<dbReference type="InterPro" id="IPR011006">
    <property type="entry name" value="CheY-like_superfamily"/>
</dbReference>
<evidence type="ECO:0000313" key="5">
    <source>
        <dbReference type="Proteomes" id="UP000001029"/>
    </source>
</evidence>
<evidence type="ECO:0000256" key="2">
    <source>
        <dbReference type="PROSITE-ProRule" id="PRU00169"/>
    </source>
</evidence>
<dbReference type="OrthoDB" id="9800897at2"/>
<proteinExistence type="predicted"/>
<dbReference type="EMBL" id="CP001055">
    <property type="protein sequence ID" value="ACC98154.1"/>
    <property type="molecule type" value="Genomic_DNA"/>
</dbReference>
<dbReference type="PANTHER" id="PTHR44591">
    <property type="entry name" value="STRESS RESPONSE REGULATOR PROTEIN 1"/>
    <property type="match status" value="1"/>
</dbReference>
<organism evidence="4 5">
    <name type="scientific">Elusimicrobium minutum (strain Pei191)</name>
    <dbReference type="NCBI Taxonomy" id="445932"/>
    <lineage>
        <taxon>Bacteria</taxon>
        <taxon>Pseudomonadati</taxon>
        <taxon>Elusimicrobiota</taxon>
        <taxon>Elusimicrobia</taxon>
        <taxon>Elusimicrobiales</taxon>
        <taxon>Elusimicrobiaceae</taxon>
        <taxon>Elusimicrobium</taxon>
    </lineage>
</organism>
<dbReference type="STRING" id="445932.Emin_0599"/>
<dbReference type="PANTHER" id="PTHR44591:SF3">
    <property type="entry name" value="RESPONSE REGULATORY DOMAIN-CONTAINING PROTEIN"/>
    <property type="match status" value="1"/>
</dbReference>
<gene>
    <name evidence="4" type="ordered locus">Emin_0599</name>
</gene>
<dbReference type="RefSeq" id="WP_012414769.1">
    <property type="nucleotide sequence ID" value="NC_010644.1"/>
</dbReference>
<keyword evidence="1 2" id="KW-0597">Phosphoprotein</keyword>
<reference evidence="4 5" key="1">
    <citation type="journal article" date="2009" name="Appl. Environ. Microbiol.">
        <title>Genomic analysis of 'Elusimicrobium minutum,' the first cultivated representative of the phylum 'Elusimicrobia' (formerly termite group 1).</title>
        <authorList>
            <person name="Herlemann D.P.R."/>
            <person name="Geissinger O."/>
            <person name="Ikeda-Ohtsubo W."/>
            <person name="Kunin V."/>
            <person name="Sun H."/>
            <person name="Lapidus A."/>
            <person name="Hugenholtz P."/>
            <person name="Brune A."/>
        </authorList>
    </citation>
    <scope>NUCLEOTIDE SEQUENCE [LARGE SCALE GENOMIC DNA]</scope>
    <source>
        <strain evidence="4 5">Pei191</strain>
    </source>
</reference>
<feature type="domain" description="Response regulatory" evidence="3">
    <location>
        <begin position="3"/>
        <end position="119"/>
    </location>
</feature>
<dbReference type="Pfam" id="PF00072">
    <property type="entry name" value="Response_reg"/>
    <property type="match status" value="1"/>
</dbReference>
<feature type="modified residue" description="4-aspartylphosphate" evidence="2">
    <location>
        <position position="52"/>
    </location>
</feature>
<dbReference type="GO" id="GO:0000160">
    <property type="term" value="P:phosphorelay signal transduction system"/>
    <property type="evidence" value="ECO:0007669"/>
    <property type="project" value="InterPro"/>
</dbReference>
<dbReference type="HOGENOM" id="CLU_000445_69_17_0"/>
<dbReference type="InterPro" id="IPR050595">
    <property type="entry name" value="Bact_response_regulator"/>
</dbReference>
<dbReference type="KEGG" id="emi:Emin_0599"/>
<dbReference type="AlphaFoldDB" id="B2KC27"/>